<dbReference type="PANTHER" id="PTHR43142:SF1">
    <property type="entry name" value="CARBOXYLIC ESTER HYDROLASE"/>
    <property type="match status" value="1"/>
</dbReference>
<dbReference type="PROSITE" id="PS51318">
    <property type="entry name" value="TAT"/>
    <property type="match status" value="1"/>
</dbReference>
<dbReference type="SUPFAM" id="SSF53474">
    <property type="entry name" value="alpha/beta-Hydrolases"/>
    <property type="match status" value="1"/>
</dbReference>
<dbReference type="PANTHER" id="PTHR43142">
    <property type="entry name" value="CARBOXYLIC ESTER HYDROLASE"/>
    <property type="match status" value="1"/>
</dbReference>
<organism evidence="5 6">
    <name type="scientific">Lysobacter cavernae</name>
    <dbReference type="NCBI Taxonomy" id="1685901"/>
    <lineage>
        <taxon>Bacteria</taxon>
        <taxon>Pseudomonadati</taxon>
        <taxon>Pseudomonadota</taxon>
        <taxon>Gammaproteobacteria</taxon>
        <taxon>Lysobacterales</taxon>
        <taxon>Lysobacteraceae</taxon>
        <taxon>Lysobacter</taxon>
    </lineage>
</organism>
<dbReference type="RefSeq" id="WP_386758294.1">
    <property type="nucleotide sequence ID" value="NZ_JBHRXK010000002.1"/>
</dbReference>
<reference evidence="6" key="1">
    <citation type="journal article" date="2019" name="Int. J. Syst. Evol. Microbiol.">
        <title>The Global Catalogue of Microorganisms (GCM) 10K type strain sequencing project: providing services to taxonomists for standard genome sequencing and annotation.</title>
        <authorList>
            <consortium name="The Broad Institute Genomics Platform"/>
            <consortium name="The Broad Institute Genome Sequencing Center for Infectious Disease"/>
            <person name="Wu L."/>
            <person name="Ma J."/>
        </authorList>
    </citation>
    <scope>NUCLEOTIDE SEQUENCE [LARGE SCALE GENOMIC DNA]</scope>
    <source>
        <strain evidence="6">KCTC 42875</strain>
    </source>
</reference>
<dbReference type="Pfam" id="PF00135">
    <property type="entry name" value="COesterase"/>
    <property type="match status" value="1"/>
</dbReference>
<accession>A0ABV7RP59</accession>
<protein>
    <recommendedName>
        <fullName evidence="3">Carboxylic ester hydrolase</fullName>
        <ecNumber evidence="3">3.1.1.-</ecNumber>
    </recommendedName>
</protein>
<dbReference type="PROSITE" id="PS00941">
    <property type="entry name" value="CARBOXYLESTERASE_B_2"/>
    <property type="match status" value="1"/>
</dbReference>
<evidence type="ECO:0000256" key="3">
    <source>
        <dbReference type="RuleBase" id="RU361235"/>
    </source>
</evidence>
<dbReference type="EMBL" id="JBHRXK010000002">
    <property type="protein sequence ID" value="MFC3550542.1"/>
    <property type="molecule type" value="Genomic_DNA"/>
</dbReference>
<dbReference type="InterPro" id="IPR019819">
    <property type="entry name" value="Carboxylesterase_B_CS"/>
</dbReference>
<evidence type="ECO:0000259" key="4">
    <source>
        <dbReference type="Pfam" id="PF00135"/>
    </source>
</evidence>
<keyword evidence="2 3" id="KW-0378">Hydrolase</keyword>
<sequence>MSAPSSFPEGVPATTRRDFLRAGASLAAALAWPVWAPAASGADSVIVRTRSGRVRGTLDRGVHVFKGLAYGADTAARRFRPAVPEAPWRGVRDAIAFGAAAPQSKGKEAISEDCLFLNVWTPGLGDGGKRPILVYIHGGGYNNGSGSDPLYDGGNLCRRGDVVVVTVNHRLNAFGYLHLGGFDAAQYAGSGNVGQLDLIQALQWVKQHAHAFGGDAGNVTVFGQSGGGAKIATLMAMPAAAGLFHRAWTMSGQQVTAAGPRAATQRAQVLLDALGVPSDRLDRLLTLPPEKLLEAAQARDPSRVESSALYFGPVLDGTTLPRHPFWPDAPVQSARIPMVIGNTRDETRAFLGNDPKNFALSWDDLPAKLEREQFVDLPVADVVAEYRRLYPHYTPSQMFFAATTAGRSWRGAIEECEARARQTVPAAAPTWAYQLDWGSPLDGGKFGAFHTLDIALVFDNVRQPGSRTGDGMEAQALAAAMSAALLAFARSGNPNHAGLPAWAPYSLERRETMLFDATSTLANDPRGGERRLYQRVPFVQRGTM</sequence>
<dbReference type="InterPro" id="IPR019826">
    <property type="entry name" value="Carboxylesterase_B_AS"/>
</dbReference>
<evidence type="ECO:0000256" key="1">
    <source>
        <dbReference type="ARBA" id="ARBA00005964"/>
    </source>
</evidence>
<dbReference type="EC" id="3.1.1.-" evidence="3"/>
<dbReference type="InterPro" id="IPR029058">
    <property type="entry name" value="AB_hydrolase_fold"/>
</dbReference>
<evidence type="ECO:0000313" key="6">
    <source>
        <dbReference type="Proteomes" id="UP001595740"/>
    </source>
</evidence>
<name>A0ABV7RP59_9GAMM</name>
<evidence type="ECO:0000256" key="2">
    <source>
        <dbReference type="ARBA" id="ARBA00022801"/>
    </source>
</evidence>
<dbReference type="Gene3D" id="3.40.50.1820">
    <property type="entry name" value="alpha/beta hydrolase"/>
    <property type="match status" value="1"/>
</dbReference>
<evidence type="ECO:0000313" key="5">
    <source>
        <dbReference type="EMBL" id="MFC3550542.1"/>
    </source>
</evidence>
<dbReference type="InterPro" id="IPR006311">
    <property type="entry name" value="TAT_signal"/>
</dbReference>
<keyword evidence="6" id="KW-1185">Reference proteome</keyword>
<gene>
    <name evidence="5" type="ORF">ACFOLC_05880</name>
</gene>
<feature type="domain" description="Carboxylesterase type B" evidence="4">
    <location>
        <begin position="44"/>
        <end position="520"/>
    </location>
</feature>
<proteinExistence type="inferred from homology"/>
<dbReference type="InterPro" id="IPR002018">
    <property type="entry name" value="CarbesteraseB"/>
</dbReference>
<comment type="similarity">
    <text evidence="1 3">Belongs to the type-B carboxylesterase/lipase family.</text>
</comment>
<dbReference type="PROSITE" id="PS00122">
    <property type="entry name" value="CARBOXYLESTERASE_B_1"/>
    <property type="match status" value="1"/>
</dbReference>
<comment type="caution">
    <text evidence="5">The sequence shown here is derived from an EMBL/GenBank/DDBJ whole genome shotgun (WGS) entry which is preliminary data.</text>
</comment>
<dbReference type="Proteomes" id="UP001595740">
    <property type="component" value="Unassembled WGS sequence"/>
</dbReference>